<reference evidence="2 3" key="1">
    <citation type="submission" date="2019-08" db="EMBL/GenBank/DDBJ databases">
        <authorList>
            <person name="Peeters C."/>
        </authorList>
    </citation>
    <scope>NUCLEOTIDE SEQUENCE [LARGE SCALE GENOMIC DNA]</scope>
    <source>
        <strain evidence="2 3">LMG 31111</strain>
    </source>
</reference>
<evidence type="ECO:0000313" key="2">
    <source>
        <dbReference type="EMBL" id="VVE27129.1"/>
    </source>
</evidence>
<organism evidence="2 3">
    <name type="scientific">Pandoraea communis</name>
    <dbReference type="NCBI Taxonomy" id="2508297"/>
    <lineage>
        <taxon>Bacteria</taxon>
        <taxon>Pseudomonadati</taxon>
        <taxon>Pseudomonadota</taxon>
        <taxon>Betaproteobacteria</taxon>
        <taxon>Burkholderiales</taxon>
        <taxon>Burkholderiaceae</taxon>
        <taxon>Pandoraea</taxon>
    </lineage>
</organism>
<accession>A0A5E4WTK1</accession>
<evidence type="ECO:0000256" key="1">
    <source>
        <dbReference type="SAM" id="MobiDB-lite"/>
    </source>
</evidence>
<keyword evidence="3" id="KW-1185">Reference proteome</keyword>
<sequence length="266" mass="28580">MLQPVKEAFGLFMGRFYATLVPTTKPLESYVTRGVAKSIAWAPSRMIDAAEDMLSLWMRSDIHDVPTRPPDMPAILVALAKDYTPTGRDYTRQVADREMVIIPTDPKERMFGLRAVAGDIRAQIVIFATDEPTAHSLAAQFGLFLDATPNRRFTARYAFASQPMDWPVQVELPDVPAMNIPTEAKNLTVLAIDITLRAEIPLFDAPKAGEPNDGKGTPGDAADPAGYPVVQQIGITSREAGPNGGATDIRPYGVSAPDAGGEGGGA</sequence>
<dbReference type="Proteomes" id="UP000383971">
    <property type="component" value="Unassembled WGS sequence"/>
</dbReference>
<dbReference type="RefSeq" id="WP_174977262.1">
    <property type="nucleotide sequence ID" value="NZ_CABPSE010000012.1"/>
</dbReference>
<feature type="region of interest" description="Disordered" evidence="1">
    <location>
        <begin position="204"/>
        <end position="266"/>
    </location>
</feature>
<name>A0A5E4WTK1_9BURK</name>
<protein>
    <submittedName>
        <fullName evidence="2">Uncharacterized protein</fullName>
    </submittedName>
</protein>
<evidence type="ECO:0000313" key="3">
    <source>
        <dbReference type="Proteomes" id="UP000383971"/>
    </source>
</evidence>
<gene>
    <name evidence="2" type="ORF">PCO31111_03460</name>
</gene>
<proteinExistence type="predicted"/>
<dbReference type="EMBL" id="CABPSE010000012">
    <property type="protein sequence ID" value="VVE27129.1"/>
    <property type="molecule type" value="Genomic_DNA"/>
</dbReference>
<dbReference type="AlphaFoldDB" id="A0A5E4WTK1"/>